<dbReference type="EMBL" id="LAZR01012147">
    <property type="protein sequence ID" value="KKM32509.1"/>
    <property type="molecule type" value="Genomic_DNA"/>
</dbReference>
<organism evidence="1">
    <name type="scientific">marine sediment metagenome</name>
    <dbReference type="NCBI Taxonomy" id="412755"/>
    <lineage>
        <taxon>unclassified sequences</taxon>
        <taxon>metagenomes</taxon>
        <taxon>ecological metagenomes</taxon>
    </lineage>
</organism>
<sequence length="145" mass="16766">MGLWDNLDENTDYAPYITTGSWLLELHDSPFNDSSYVSVNNNNTRFVLLKAGFYKLTLKTLLYTVDPDGTYWIYLLRNGTQDKAFERIAISANPSSTYYYVQSSLYIYSNGFDNFTINCYSLGDPFFISGDDHYNQFSIEYDCNC</sequence>
<accession>A0A0F9IL45</accession>
<comment type="caution">
    <text evidence="1">The sequence shown here is derived from an EMBL/GenBank/DDBJ whole genome shotgun (WGS) entry which is preliminary data.</text>
</comment>
<reference evidence="1" key="1">
    <citation type="journal article" date="2015" name="Nature">
        <title>Complex archaea that bridge the gap between prokaryotes and eukaryotes.</title>
        <authorList>
            <person name="Spang A."/>
            <person name="Saw J.H."/>
            <person name="Jorgensen S.L."/>
            <person name="Zaremba-Niedzwiedzka K."/>
            <person name="Martijn J."/>
            <person name="Lind A.E."/>
            <person name="van Eijk R."/>
            <person name="Schleper C."/>
            <person name="Guy L."/>
            <person name="Ettema T.J."/>
        </authorList>
    </citation>
    <scope>NUCLEOTIDE SEQUENCE</scope>
</reference>
<evidence type="ECO:0000313" key="1">
    <source>
        <dbReference type="EMBL" id="KKM32509.1"/>
    </source>
</evidence>
<protein>
    <submittedName>
        <fullName evidence="1">Uncharacterized protein</fullName>
    </submittedName>
</protein>
<name>A0A0F9IL45_9ZZZZ</name>
<gene>
    <name evidence="1" type="ORF">LCGC14_1565730</name>
</gene>
<proteinExistence type="predicted"/>
<dbReference type="AlphaFoldDB" id="A0A0F9IL45"/>